<feature type="transmembrane region" description="Helical" evidence="8">
    <location>
        <begin position="43"/>
        <end position="63"/>
    </location>
</feature>
<keyword evidence="2 6" id="KW-0349">Heme</keyword>
<evidence type="ECO:0000256" key="8">
    <source>
        <dbReference type="SAM" id="Phobius"/>
    </source>
</evidence>
<keyword evidence="8" id="KW-1133">Transmembrane helix</keyword>
<feature type="transmembrane region" description="Helical" evidence="8">
    <location>
        <begin position="97"/>
        <end position="113"/>
    </location>
</feature>
<proteinExistence type="predicted"/>
<keyword evidence="4" id="KW-0249">Electron transport</keyword>
<feature type="region of interest" description="Disordered" evidence="7">
    <location>
        <begin position="123"/>
        <end position="152"/>
    </location>
</feature>
<feature type="transmembrane region" description="Helical" evidence="8">
    <location>
        <begin position="6"/>
        <end position="31"/>
    </location>
</feature>
<evidence type="ECO:0000256" key="7">
    <source>
        <dbReference type="SAM" id="MobiDB-lite"/>
    </source>
</evidence>
<keyword evidence="11" id="KW-1185">Reference proteome</keyword>
<evidence type="ECO:0000256" key="2">
    <source>
        <dbReference type="ARBA" id="ARBA00022617"/>
    </source>
</evidence>
<feature type="transmembrane region" description="Helical" evidence="8">
    <location>
        <begin position="69"/>
        <end position="90"/>
    </location>
</feature>
<dbReference type="PROSITE" id="PS51007">
    <property type="entry name" value="CYTC"/>
    <property type="match status" value="1"/>
</dbReference>
<dbReference type="Pfam" id="PF13442">
    <property type="entry name" value="Cytochrome_CBB3"/>
    <property type="match status" value="1"/>
</dbReference>
<feature type="domain" description="Cytochrome c" evidence="9">
    <location>
        <begin position="171"/>
        <end position="246"/>
    </location>
</feature>
<dbReference type="SUPFAM" id="SSF46626">
    <property type="entry name" value="Cytochrome c"/>
    <property type="match status" value="1"/>
</dbReference>
<dbReference type="InterPro" id="IPR008168">
    <property type="entry name" value="Cyt_C_IC"/>
</dbReference>
<dbReference type="EMBL" id="JBHUHV010000059">
    <property type="protein sequence ID" value="MFD2069367.1"/>
    <property type="molecule type" value="Genomic_DNA"/>
</dbReference>
<dbReference type="InterPro" id="IPR036909">
    <property type="entry name" value="Cyt_c-like_dom_sf"/>
</dbReference>
<organism evidence="10 11">
    <name type="scientific">Pontibacter silvestris</name>
    <dbReference type="NCBI Taxonomy" id="2305183"/>
    <lineage>
        <taxon>Bacteria</taxon>
        <taxon>Pseudomonadati</taxon>
        <taxon>Bacteroidota</taxon>
        <taxon>Cytophagia</taxon>
        <taxon>Cytophagales</taxon>
        <taxon>Hymenobacteraceae</taxon>
        <taxon>Pontibacter</taxon>
    </lineage>
</organism>
<dbReference type="RefSeq" id="WP_229961330.1">
    <property type="nucleotide sequence ID" value="NZ_JAJJWI010000011.1"/>
</dbReference>
<evidence type="ECO:0000313" key="10">
    <source>
        <dbReference type="EMBL" id="MFD2069367.1"/>
    </source>
</evidence>
<evidence type="ECO:0000256" key="1">
    <source>
        <dbReference type="ARBA" id="ARBA00022448"/>
    </source>
</evidence>
<dbReference type="PRINTS" id="PR00605">
    <property type="entry name" value="CYTCHROMECIC"/>
</dbReference>
<evidence type="ECO:0000256" key="3">
    <source>
        <dbReference type="ARBA" id="ARBA00022723"/>
    </source>
</evidence>
<keyword evidence="3 6" id="KW-0479">Metal-binding</keyword>
<keyword evidence="1" id="KW-0813">Transport</keyword>
<keyword evidence="8" id="KW-0472">Membrane</keyword>
<reference evidence="11" key="1">
    <citation type="journal article" date="2019" name="Int. J. Syst. Evol. Microbiol.">
        <title>The Global Catalogue of Microorganisms (GCM) 10K type strain sequencing project: providing services to taxonomists for standard genome sequencing and annotation.</title>
        <authorList>
            <consortium name="The Broad Institute Genomics Platform"/>
            <consortium name="The Broad Institute Genome Sequencing Center for Infectious Disease"/>
            <person name="Wu L."/>
            <person name="Ma J."/>
        </authorList>
    </citation>
    <scope>NUCLEOTIDE SEQUENCE [LARGE SCALE GENOMIC DNA]</scope>
    <source>
        <strain evidence="11">JCM 16545</strain>
    </source>
</reference>
<evidence type="ECO:0000256" key="4">
    <source>
        <dbReference type="ARBA" id="ARBA00022982"/>
    </source>
</evidence>
<name>A0ABW4X3Z9_9BACT</name>
<dbReference type="Gene3D" id="1.10.760.10">
    <property type="entry name" value="Cytochrome c-like domain"/>
    <property type="match status" value="1"/>
</dbReference>
<evidence type="ECO:0000259" key="9">
    <source>
        <dbReference type="PROSITE" id="PS51007"/>
    </source>
</evidence>
<accession>A0ABW4X3Z9</accession>
<dbReference type="Proteomes" id="UP001597369">
    <property type="component" value="Unassembled WGS sequence"/>
</dbReference>
<evidence type="ECO:0000256" key="6">
    <source>
        <dbReference type="PROSITE-ProRule" id="PRU00433"/>
    </source>
</evidence>
<dbReference type="InterPro" id="IPR009056">
    <property type="entry name" value="Cyt_c-like_dom"/>
</dbReference>
<keyword evidence="5 6" id="KW-0408">Iron</keyword>
<evidence type="ECO:0000313" key="11">
    <source>
        <dbReference type="Proteomes" id="UP001597369"/>
    </source>
</evidence>
<sequence length="247" mass="26562">MPITAFLHAHVLIVISFLMLFITKAILLLLNKWTALTKIRSKTNIPDIVFGTLIVITGSYLVFQYNGSLPTWLIVKFVLVLAAVPFGIVGIKRNDKILTVLALLTFLYVYGITETQSLALTKPGSEANATSTPDKIGSPATEATDAAETGKPIPNYYQATEEEILSSVSEKTLANAKAIYVQACANCHGENGTKGLGGAADLSISQLSLNSRKNVIQKGCGLMPAFGSKLREQEIEALAAYTLTLKK</sequence>
<comment type="caution">
    <text evidence="10">The sequence shown here is derived from an EMBL/GenBank/DDBJ whole genome shotgun (WGS) entry which is preliminary data.</text>
</comment>
<gene>
    <name evidence="10" type="ORF">ACFSKU_20960</name>
</gene>
<evidence type="ECO:0000256" key="5">
    <source>
        <dbReference type="ARBA" id="ARBA00023004"/>
    </source>
</evidence>
<protein>
    <submittedName>
        <fullName evidence="10">C-type cytochrome</fullName>
    </submittedName>
</protein>
<keyword evidence="8" id="KW-0812">Transmembrane</keyword>